<reference evidence="1 2" key="1">
    <citation type="journal article" date="2019" name="Sci. Rep.">
        <title>Orb-weaving spider Araneus ventricosus genome elucidates the spidroin gene catalogue.</title>
        <authorList>
            <person name="Kono N."/>
            <person name="Nakamura H."/>
            <person name="Ohtoshi R."/>
            <person name="Moran D.A.P."/>
            <person name="Shinohara A."/>
            <person name="Yoshida Y."/>
            <person name="Fujiwara M."/>
            <person name="Mori M."/>
            <person name="Tomita M."/>
            <person name="Arakawa K."/>
        </authorList>
    </citation>
    <scope>NUCLEOTIDE SEQUENCE [LARGE SCALE GENOMIC DNA]</scope>
</reference>
<proteinExistence type="predicted"/>
<name>A0A4Y2PMK3_ARAVE</name>
<evidence type="ECO:0000313" key="2">
    <source>
        <dbReference type="Proteomes" id="UP000499080"/>
    </source>
</evidence>
<sequence length="100" mass="11449">MIMDLTPHSTEAQCKAGYSRALLSSQIVLLHLKPGRQCETSMRIEAVWSKIRFPSSLDIQQLHLACRAINAEKRPVQIHQGEGLKISRSIEIRNRRRVVF</sequence>
<dbReference type="Proteomes" id="UP000499080">
    <property type="component" value="Unassembled WGS sequence"/>
</dbReference>
<comment type="caution">
    <text evidence="1">The sequence shown here is derived from an EMBL/GenBank/DDBJ whole genome shotgun (WGS) entry which is preliminary data.</text>
</comment>
<organism evidence="1 2">
    <name type="scientific">Araneus ventricosus</name>
    <name type="common">Orbweaver spider</name>
    <name type="synonym">Epeira ventricosa</name>
    <dbReference type="NCBI Taxonomy" id="182803"/>
    <lineage>
        <taxon>Eukaryota</taxon>
        <taxon>Metazoa</taxon>
        <taxon>Ecdysozoa</taxon>
        <taxon>Arthropoda</taxon>
        <taxon>Chelicerata</taxon>
        <taxon>Arachnida</taxon>
        <taxon>Araneae</taxon>
        <taxon>Araneomorphae</taxon>
        <taxon>Entelegynae</taxon>
        <taxon>Araneoidea</taxon>
        <taxon>Araneidae</taxon>
        <taxon>Araneus</taxon>
    </lineage>
</organism>
<gene>
    <name evidence="1" type="ORF">AVEN_241244_1</name>
</gene>
<accession>A0A4Y2PMK3</accession>
<keyword evidence="2" id="KW-1185">Reference proteome</keyword>
<evidence type="ECO:0000313" key="1">
    <source>
        <dbReference type="EMBL" id="GBN51770.1"/>
    </source>
</evidence>
<protein>
    <submittedName>
        <fullName evidence="1">Uncharacterized protein</fullName>
    </submittedName>
</protein>
<dbReference type="AlphaFoldDB" id="A0A4Y2PMK3"/>
<dbReference type="EMBL" id="BGPR01011535">
    <property type="protein sequence ID" value="GBN51770.1"/>
    <property type="molecule type" value="Genomic_DNA"/>
</dbReference>